<dbReference type="KEGG" id="bspl:114869886"/>
<comment type="subunit">
    <text evidence="2">Interacts with T-cell surface antigen CD2.</text>
</comment>
<keyword evidence="3" id="KW-0336">GPI-anchor</keyword>
<gene>
    <name evidence="15" type="primary">LOC114869886</name>
</gene>
<dbReference type="InterPro" id="IPR056949">
    <property type="entry name" value="CD59"/>
</dbReference>
<dbReference type="GeneID" id="114869886"/>
<dbReference type="InterPro" id="IPR016054">
    <property type="entry name" value="LY6_UPA_recep-like"/>
</dbReference>
<organism evidence="14 15">
    <name type="scientific">Betta splendens</name>
    <name type="common">Siamese fighting fish</name>
    <dbReference type="NCBI Taxonomy" id="158456"/>
    <lineage>
        <taxon>Eukaryota</taxon>
        <taxon>Metazoa</taxon>
        <taxon>Chordata</taxon>
        <taxon>Craniata</taxon>
        <taxon>Vertebrata</taxon>
        <taxon>Euteleostomi</taxon>
        <taxon>Actinopterygii</taxon>
        <taxon>Neopterygii</taxon>
        <taxon>Teleostei</taxon>
        <taxon>Neoteleostei</taxon>
        <taxon>Acanthomorphata</taxon>
        <taxon>Anabantaria</taxon>
        <taxon>Anabantiformes</taxon>
        <taxon>Anabantoidei</taxon>
        <taxon>Osphronemidae</taxon>
        <taxon>Betta</taxon>
    </lineage>
</organism>
<sequence>MTHSLGICLLIGSALIGLGSAIRCYNCRDYTSSCSKQRECSYDDACLTLYERGTGGMTYRQCLKYSDCERNRLAQMFPQVSAFSFKCCNSDLCNSAPPSAASSLVGLLASSLVLWWCFQ</sequence>
<dbReference type="OrthoDB" id="10011411at2759"/>
<evidence type="ECO:0000256" key="6">
    <source>
        <dbReference type="ARBA" id="ARBA00023157"/>
    </source>
</evidence>
<dbReference type="SUPFAM" id="SSF57302">
    <property type="entry name" value="Snake toxin-like"/>
    <property type="match status" value="1"/>
</dbReference>
<dbReference type="InterPro" id="IPR045860">
    <property type="entry name" value="Snake_toxin-like_sf"/>
</dbReference>
<keyword evidence="8" id="KW-0449">Lipoprotein</keyword>
<evidence type="ECO:0000256" key="9">
    <source>
        <dbReference type="ARBA" id="ARBA00029920"/>
    </source>
</evidence>
<evidence type="ECO:0000256" key="12">
    <source>
        <dbReference type="SAM" id="SignalP"/>
    </source>
</evidence>
<evidence type="ECO:0000256" key="10">
    <source>
        <dbReference type="ARBA" id="ARBA00031590"/>
    </source>
</evidence>
<dbReference type="AlphaFoldDB" id="A0A6P7PS33"/>
<evidence type="ECO:0000313" key="14">
    <source>
        <dbReference type="Proteomes" id="UP000515150"/>
    </source>
</evidence>
<evidence type="ECO:0000256" key="7">
    <source>
        <dbReference type="ARBA" id="ARBA00023180"/>
    </source>
</evidence>
<dbReference type="RefSeq" id="XP_029030270.1">
    <property type="nucleotide sequence ID" value="XM_029174437.3"/>
</dbReference>
<accession>A0A6P7PS33</accession>
<evidence type="ECO:0000256" key="8">
    <source>
        <dbReference type="ARBA" id="ARBA00023288"/>
    </source>
</evidence>
<dbReference type="Gene3D" id="2.10.60.10">
    <property type="entry name" value="CD59"/>
    <property type="match status" value="1"/>
</dbReference>
<evidence type="ECO:0000256" key="11">
    <source>
        <dbReference type="ARBA" id="ARBA00031867"/>
    </source>
</evidence>
<evidence type="ECO:0000256" key="2">
    <source>
        <dbReference type="ARBA" id="ARBA00011481"/>
    </source>
</evidence>
<protein>
    <recommendedName>
        <fullName evidence="10">MAC-inhibitory protein</fullName>
    </recommendedName>
    <alternativeName>
        <fullName evidence="11">Membrane attack complex inhibition factor</fullName>
    </alternativeName>
    <alternativeName>
        <fullName evidence="9">Protectin</fullName>
    </alternativeName>
</protein>
<evidence type="ECO:0000313" key="15">
    <source>
        <dbReference type="RefSeq" id="XP_029030270.1"/>
    </source>
</evidence>
<dbReference type="PANTHER" id="PTHR10036">
    <property type="entry name" value="CD59 GLYCOPROTEIN"/>
    <property type="match status" value="1"/>
</dbReference>
<feature type="domain" description="UPAR/Ly6" evidence="13">
    <location>
        <begin position="22"/>
        <end position="107"/>
    </location>
</feature>
<keyword evidence="4 12" id="KW-0732">Signal</keyword>
<keyword evidence="6" id="KW-1015">Disulfide bond</keyword>
<evidence type="ECO:0000256" key="1">
    <source>
        <dbReference type="ARBA" id="ARBA00004589"/>
    </source>
</evidence>
<evidence type="ECO:0000256" key="4">
    <source>
        <dbReference type="ARBA" id="ARBA00022729"/>
    </source>
</evidence>
<keyword evidence="5" id="KW-0472">Membrane</keyword>
<dbReference type="Proteomes" id="UP000515150">
    <property type="component" value="Chromosome 2"/>
</dbReference>
<evidence type="ECO:0000259" key="13">
    <source>
        <dbReference type="SMART" id="SM00134"/>
    </source>
</evidence>
<dbReference type="SMART" id="SM00134">
    <property type="entry name" value="LU"/>
    <property type="match status" value="1"/>
</dbReference>
<dbReference type="PANTHER" id="PTHR10036:SF13">
    <property type="entry name" value="CD59 MOLECULE (CD59 BLOOD GROUP)"/>
    <property type="match status" value="1"/>
</dbReference>
<dbReference type="GO" id="GO:0098552">
    <property type="term" value="C:side of membrane"/>
    <property type="evidence" value="ECO:0007669"/>
    <property type="project" value="UniProtKB-KW"/>
</dbReference>
<comment type="subcellular location">
    <subcellularLocation>
        <location evidence="1">Membrane</location>
        <topology evidence="1">Lipid-anchor</topology>
        <topology evidence="1">GPI-anchor</topology>
    </subcellularLocation>
</comment>
<reference evidence="15" key="1">
    <citation type="submission" date="2025-08" db="UniProtKB">
        <authorList>
            <consortium name="RefSeq"/>
        </authorList>
    </citation>
    <scope>IDENTIFICATION</scope>
</reference>
<evidence type="ECO:0000256" key="3">
    <source>
        <dbReference type="ARBA" id="ARBA00022622"/>
    </source>
</evidence>
<dbReference type="InParanoid" id="A0A6P7PS33"/>
<dbReference type="CDD" id="cd23554">
    <property type="entry name" value="TFP_LU_ECD_CD59"/>
    <property type="match status" value="1"/>
</dbReference>
<evidence type="ECO:0000256" key="5">
    <source>
        <dbReference type="ARBA" id="ARBA00023136"/>
    </source>
</evidence>
<feature type="chain" id="PRO_5028416182" description="MAC-inhibitory protein" evidence="12">
    <location>
        <begin position="22"/>
        <end position="119"/>
    </location>
</feature>
<keyword evidence="14" id="KW-1185">Reference proteome</keyword>
<name>A0A6P7PS33_BETSP</name>
<feature type="signal peptide" evidence="12">
    <location>
        <begin position="1"/>
        <end position="21"/>
    </location>
</feature>
<keyword evidence="7" id="KW-0325">Glycoprotein</keyword>
<dbReference type="FunCoup" id="A0A6P7PS33">
    <property type="interactions" value="1"/>
</dbReference>
<proteinExistence type="predicted"/>
<dbReference type="Pfam" id="PF25152">
    <property type="entry name" value="CD59"/>
    <property type="match status" value="1"/>
</dbReference>